<dbReference type="Proteomes" id="UP001595556">
    <property type="component" value="Unassembled WGS sequence"/>
</dbReference>
<accession>A0ABV7HAU5</accession>
<dbReference type="EMBL" id="JBHRTI010000007">
    <property type="protein sequence ID" value="MFC3148661.1"/>
    <property type="molecule type" value="Genomic_DNA"/>
</dbReference>
<sequence length="160" mass="18161">MTLTSTIAYPLTVYYDRSCPLCASEMHGLKALDAQNRFALVDCSAADFDATPVRAAGIDPAQLMQIIHAQDAAGRWLRGVDVFVQVYAAADLAPMVRLWSHPRLRPVFDRVYPWIARYRHWLTALGAQHFMHWLMQRLVRQRAKAMVAQSCSNAACERRD</sequence>
<dbReference type="PANTHER" id="PTHR34290">
    <property type="entry name" value="SI:CH73-390P7.2"/>
    <property type="match status" value="1"/>
</dbReference>
<dbReference type="InterPro" id="IPR044691">
    <property type="entry name" value="DCC1_Trx"/>
</dbReference>
<dbReference type="InterPro" id="IPR007263">
    <property type="entry name" value="DCC1-like"/>
</dbReference>
<keyword evidence="2" id="KW-1185">Reference proteome</keyword>
<dbReference type="RefSeq" id="WP_377304802.1">
    <property type="nucleotide sequence ID" value="NZ_CP180191.1"/>
</dbReference>
<name>A0ABV7HAU5_9BURK</name>
<dbReference type="PANTHER" id="PTHR34290:SF2">
    <property type="entry name" value="OS04G0668800 PROTEIN"/>
    <property type="match status" value="1"/>
</dbReference>
<proteinExistence type="predicted"/>
<dbReference type="Pfam" id="PF04134">
    <property type="entry name" value="DCC1-like"/>
    <property type="match status" value="1"/>
</dbReference>
<evidence type="ECO:0000313" key="1">
    <source>
        <dbReference type="EMBL" id="MFC3148661.1"/>
    </source>
</evidence>
<comment type="caution">
    <text evidence="1">The sequence shown here is derived from an EMBL/GenBank/DDBJ whole genome shotgun (WGS) entry which is preliminary data.</text>
</comment>
<gene>
    <name evidence="1" type="ORF">ACFOEN_13595</name>
</gene>
<protein>
    <submittedName>
        <fullName evidence="1">Thiol-disulfide oxidoreductase DCC family protein</fullName>
    </submittedName>
</protein>
<evidence type="ECO:0000313" key="2">
    <source>
        <dbReference type="Proteomes" id="UP001595556"/>
    </source>
</evidence>
<organism evidence="1 2">
    <name type="scientific">Piscinibacterium candidicorallinum</name>
    <dbReference type="NCBI Taxonomy" id="1793872"/>
    <lineage>
        <taxon>Bacteria</taxon>
        <taxon>Pseudomonadati</taxon>
        <taxon>Pseudomonadota</taxon>
        <taxon>Betaproteobacteria</taxon>
        <taxon>Burkholderiales</taxon>
        <taxon>Piscinibacterium</taxon>
    </lineage>
</organism>
<reference evidence="2" key="1">
    <citation type="journal article" date="2019" name="Int. J. Syst. Evol. Microbiol.">
        <title>The Global Catalogue of Microorganisms (GCM) 10K type strain sequencing project: providing services to taxonomists for standard genome sequencing and annotation.</title>
        <authorList>
            <consortium name="The Broad Institute Genomics Platform"/>
            <consortium name="The Broad Institute Genome Sequencing Center for Infectious Disease"/>
            <person name="Wu L."/>
            <person name="Ma J."/>
        </authorList>
    </citation>
    <scope>NUCLEOTIDE SEQUENCE [LARGE SCALE GENOMIC DNA]</scope>
    <source>
        <strain evidence="2">KCTC 52168</strain>
    </source>
</reference>